<dbReference type="Pfam" id="PF13466">
    <property type="entry name" value="STAS_2"/>
    <property type="match status" value="1"/>
</dbReference>
<evidence type="ECO:0000259" key="1">
    <source>
        <dbReference type="PROSITE" id="PS50801"/>
    </source>
</evidence>
<organism evidence="2 3">
    <name type="scientific">Leptonema illini</name>
    <dbReference type="NCBI Taxonomy" id="183"/>
    <lineage>
        <taxon>Bacteria</taxon>
        <taxon>Pseudomonadati</taxon>
        <taxon>Spirochaetota</taxon>
        <taxon>Spirochaetia</taxon>
        <taxon>Leptospirales</taxon>
        <taxon>Leptospiraceae</taxon>
        <taxon>Leptonema</taxon>
    </lineage>
</organism>
<evidence type="ECO:0000313" key="2">
    <source>
        <dbReference type="EMBL" id="KAB2929978.1"/>
    </source>
</evidence>
<dbReference type="PROSITE" id="PS50801">
    <property type="entry name" value="STAS"/>
    <property type="match status" value="1"/>
</dbReference>
<dbReference type="Proteomes" id="UP000460298">
    <property type="component" value="Unassembled WGS sequence"/>
</dbReference>
<dbReference type="PANTHER" id="PTHR35849">
    <property type="entry name" value="BLR2341 PROTEIN"/>
    <property type="match status" value="1"/>
</dbReference>
<evidence type="ECO:0000313" key="3">
    <source>
        <dbReference type="Proteomes" id="UP000460298"/>
    </source>
</evidence>
<dbReference type="InterPro" id="IPR058548">
    <property type="entry name" value="MlaB-like_STAS"/>
</dbReference>
<reference evidence="2 3" key="1">
    <citation type="submission" date="2019-10" db="EMBL/GenBank/DDBJ databases">
        <title>Extracellular Electron Transfer in a Candidatus Methanoperedens spp. Enrichment Culture.</title>
        <authorList>
            <person name="Berger S."/>
            <person name="Rangel Shaw D."/>
            <person name="Berben T."/>
            <person name="In 'T Zandt M."/>
            <person name="Frank J."/>
            <person name="Reimann J."/>
            <person name="Jetten M.S.M."/>
            <person name="Welte C.U."/>
        </authorList>
    </citation>
    <scope>NUCLEOTIDE SEQUENCE [LARGE SCALE GENOMIC DNA]</scope>
    <source>
        <strain evidence="2">SB12</strain>
    </source>
</reference>
<dbReference type="RefSeq" id="WP_002770743.1">
    <property type="nucleotide sequence ID" value="NZ_JQDG01000074.1"/>
</dbReference>
<dbReference type="SUPFAM" id="SSF52091">
    <property type="entry name" value="SpoIIaa-like"/>
    <property type="match status" value="1"/>
</dbReference>
<comment type="caution">
    <text evidence="2">The sequence shown here is derived from an EMBL/GenBank/DDBJ whole genome shotgun (WGS) entry which is preliminary data.</text>
</comment>
<dbReference type="InterPro" id="IPR002645">
    <property type="entry name" value="STAS_dom"/>
</dbReference>
<sequence length="128" mass="14331">MKLRRRETDELVLLQPEGALDLLSLESVRSALLDSFDRAAEGKKPVCVDLSRVTEFDTPALQLFLSAKQSAKKRNLKLRLVNHTEPVLKNITLLGAVSLLADPVKIRSEDKSKYVLKYGLSRVENNAD</sequence>
<feature type="domain" description="STAS" evidence="1">
    <location>
        <begin position="1"/>
        <end position="95"/>
    </location>
</feature>
<protein>
    <submittedName>
        <fullName evidence="2">STAS domain-containing protein</fullName>
    </submittedName>
</protein>
<dbReference type="AlphaFoldDB" id="A0A833GYN7"/>
<dbReference type="CDD" id="cd07043">
    <property type="entry name" value="STAS_anti-anti-sigma_factors"/>
    <property type="match status" value="1"/>
</dbReference>
<dbReference type="EMBL" id="WBUI01000024">
    <property type="protein sequence ID" value="KAB2929978.1"/>
    <property type="molecule type" value="Genomic_DNA"/>
</dbReference>
<name>A0A833GYN7_9LEPT</name>
<proteinExistence type="predicted"/>
<dbReference type="PANTHER" id="PTHR35849:SF2">
    <property type="entry name" value="BLR2341 PROTEIN"/>
    <property type="match status" value="1"/>
</dbReference>
<dbReference type="InterPro" id="IPR036513">
    <property type="entry name" value="STAS_dom_sf"/>
</dbReference>
<accession>A0A833GYN7</accession>
<dbReference type="Gene3D" id="3.30.750.24">
    <property type="entry name" value="STAS domain"/>
    <property type="match status" value="1"/>
</dbReference>
<gene>
    <name evidence="2" type="ORF">F9K24_18270</name>
</gene>
<dbReference type="InterPro" id="IPR052746">
    <property type="entry name" value="MlaB_ABC_Transporter"/>
</dbReference>